<organism evidence="2 3">
    <name type="scientific">Rhodococcus maanshanensis</name>
    <dbReference type="NCBI Taxonomy" id="183556"/>
    <lineage>
        <taxon>Bacteria</taxon>
        <taxon>Bacillati</taxon>
        <taxon>Actinomycetota</taxon>
        <taxon>Actinomycetes</taxon>
        <taxon>Mycobacteriales</taxon>
        <taxon>Nocardiaceae</taxon>
        <taxon>Rhodococcus</taxon>
    </lineage>
</organism>
<dbReference type="InterPro" id="IPR045596">
    <property type="entry name" value="DUF6459"/>
</dbReference>
<feature type="region of interest" description="Disordered" evidence="1">
    <location>
        <begin position="1"/>
        <end position="54"/>
    </location>
</feature>
<gene>
    <name evidence="2" type="ORF">SAMN05444583_11840</name>
</gene>
<dbReference type="OrthoDB" id="4775331at2"/>
<evidence type="ECO:0000256" key="1">
    <source>
        <dbReference type="SAM" id="MobiDB-lite"/>
    </source>
</evidence>
<evidence type="ECO:0000313" key="3">
    <source>
        <dbReference type="Proteomes" id="UP000198677"/>
    </source>
</evidence>
<evidence type="ECO:0000313" key="2">
    <source>
        <dbReference type="EMBL" id="SEL95853.1"/>
    </source>
</evidence>
<sequence>MRDTHRFLTQAPRCEPPIAGRTESRATAHRAPARSPHSGRSPVSGRGQVARPPAETVAIDPEAQRFAEHALRLTLEVVDRRRPPALLRPLLAPALVGLVGALAQRPVPARGLGVACLGRVHLRPSGADSVEVFGSYSRGPRMFAVAARLERTPAAGKALGGWRVTSLQVG</sequence>
<proteinExistence type="predicted"/>
<accession>A0A1H7UFQ7</accession>
<keyword evidence="3" id="KW-1185">Reference proteome</keyword>
<reference evidence="3" key="1">
    <citation type="submission" date="2016-10" db="EMBL/GenBank/DDBJ databases">
        <authorList>
            <person name="Varghese N."/>
            <person name="Submissions S."/>
        </authorList>
    </citation>
    <scope>NUCLEOTIDE SEQUENCE [LARGE SCALE GENOMIC DNA]</scope>
    <source>
        <strain evidence="3">DSM 44675</strain>
    </source>
</reference>
<dbReference type="Proteomes" id="UP000198677">
    <property type="component" value="Unassembled WGS sequence"/>
</dbReference>
<dbReference type="RefSeq" id="WP_072752344.1">
    <property type="nucleotide sequence ID" value="NZ_FOAW01000018.1"/>
</dbReference>
<dbReference type="Pfam" id="PF20060">
    <property type="entry name" value="DUF6459"/>
    <property type="match status" value="1"/>
</dbReference>
<name>A0A1H7UFQ7_9NOCA</name>
<protein>
    <submittedName>
        <fullName evidence="2">Uncharacterized protein</fullName>
    </submittedName>
</protein>
<dbReference type="AlphaFoldDB" id="A0A1H7UFQ7"/>
<dbReference type="EMBL" id="FOAW01000018">
    <property type="protein sequence ID" value="SEL95853.1"/>
    <property type="molecule type" value="Genomic_DNA"/>
</dbReference>